<gene>
    <name evidence="1" type="ORF">ARMOST_02133</name>
</gene>
<reference evidence="2" key="1">
    <citation type="journal article" date="2017" name="Nat. Ecol. Evol.">
        <title>Genome expansion and lineage-specific genetic innovations in the forest pathogenic fungi Armillaria.</title>
        <authorList>
            <person name="Sipos G."/>
            <person name="Prasanna A.N."/>
            <person name="Walter M.C."/>
            <person name="O'Connor E."/>
            <person name="Balint B."/>
            <person name="Krizsan K."/>
            <person name="Kiss B."/>
            <person name="Hess J."/>
            <person name="Varga T."/>
            <person name="Slot J."/>
            <person name="Riley R."/>
            <person name="Boka B."/>
            <person name="Rigling D."/>
            <person name="Barry K."/>
            <person name="Lee J."/>
            <person name="Mihaltcheva S."/>
            <person name="LaButti K."/>
            <person name="Lipzen A."/>
            <person name="Waldron R."/>
            <person name="Moloney N.M."/>
            <person name="Sperisen C."/>
            <person name="Kredics L."/>
            <person name="Vagvoelgyi C."/>
            <person name="Patrignani A."/>
            <person name="Fitzpatrick D."/>
            <person name="Nagy I."/>
            <person name="Doyle S."/>
            <person name="Anderson J.B."/>
            <person name="Grigoriev I.V."/>
            <person name="Gueldener U."/>
            <person name="Muensterkoetter M."/>
            <person name="Nagy L.G."/>
        </authorList>
    </citation>
    <scope>NUCLEOTIDE SEQUENCE [LARGE SCALE GENOMIC DNA]</scope>
    <source>
        <strain evidence="2">C18/9</strain>
    </source>
</reference>
<dbReference type="EMBL" id="FUEG01000001">
    <property type="protein sequence ID" value="SJK98861.1"/>
    <property type="molecule type" value="Genomic_DNA"/>
</dbReference>
<dbReference type="AlphaFoldDB" id="A0A284QR33"/>
<dbReference type="Proteomes" id="UP000219338">
    <property type="component" value="Unassembled WGS sequence"/>
</dbReference>
<proteinExistence type="predicted"/>
<organism evidence="1 2">
    <name type="scientific">Armillaria ostoyae</name>
    <name type="common">Armillaria root rot fungus</name>
    <dbReference type="NCBI Taxonomy" id="47428"/>
    <lineage>
        <taxon>Eukaryota</taxon>
        <taxon>Fungi</taxon>
        <taxon>Dikarya</taxon>
        <taxon>Basidiomycota</taxon>
        <taxon>Agaricomycotina</taxon>
        <taxon>Agaricomycetes</taxon>
        <taxon>Agaricomycetidae</taxon>
        <taxon>Agaricales</taxon>
        <taxon>Marasmiineae</taxon>
        <taxon>Physalacriaceae</taxon>
        <taxon>Armillaria</taxon>
    </lineage>
</organism>
<name>A0A284QR33_ARMOS</name>
<sequence>MLLLRNRCKISHRKRPTDAQYERYIIASMILFHPETLTGGGPSEEAAYGTYRTMIIAAGMPDFERIR</sequence>
<keyword evidence="2" id="KW-1185">Reference proteome</keyword>
<evidence type="ECO:0000313" key="2">
    <source>
        <dbReference type="Proteomes" id="UP000219338"/>
    </source>
</evidence>
<protein>
    <submittedName>
        <fullName evidence="1">Uncharacterized protein</fullName>
    </submittedName>
</protein>
<accession>A0A284QR33</accession>
<evidence type="ECO:0000313" key="1">
    <source>
        <dbReference type="EMBL" id="SJK98861.1"/>
    </source>
</evidence>